<feature type="chain" id="PRO_5035420740" evidence="1">
    <location>
        <begin position="19"/>
        <end position="287"/>
    </location>
</feature>
<proteinExistence type="predicted"/>
<sequence>MLILVYLAAISSIGTATAIPAALNPRNIDAMVADNTCRWTNCNQNCSPGFVSVARSGGARGEMMWDHTYCDRGLSRFCCPANVPQPVCTWRGHSNSGRCKPACQIGEAEVWTIKLGCKSGHQSACCKTDTPSMQAYAHCRWEGAAPNCWGSSQFEPNPVCSTPLFSQAAVKAPAGFGGADTCSKGSMTYCCRHPDFQNFLPPAFSQCFWSKDIFAGPHNPMACNADCPENHIKLAVHPRNCAKSGGYEALCCRGYKPSDLPEHQPPDVPTAPKKSEKVLQFELAVDR</sequence>
<keyword evidence="1" id="KW-0732">Signal</keyword>
<comment type="caution">
    <text evidence="2">The sequence shown here is derived from an EMBL/GenBank/DDBJ whole genome shotgun (WGS) entry which is preliminary data.</text>
</comment>
<evidence type="ECO:0000313" key="2">
    <source>
        <dbReference type="EMBL" id="KAH7074191.1"/>
    </source>
</evidence>
<reference evidence="2" key="1">
    <citation type="journal article" date="2021" name="Nat. Commun.">
        <title>Genetic determinants of endophytism in the Arabidopsis root mycobiome.</title>
        <authorList>
            <person name="Mesny F."/>
            <person name="Miyauchi S."/>
            <person name="Thiergart T."/>
            <person name="Pickel B."/>
            <person name="Atanasova L."/>
            <person name="Karlsson M."/>
            <person name="Huettel B."/>
            <person name="Barry K.W."/>
            <person name="Haridas S."/>
            <person name="Chen C."/>
            <person name="Bauer D."/>
            <person name="Andreopoulos W."/>
            <person name="Pangilinan J."/>
            <person name="LaButti K."/>
            <person name="Riley R."/>
            <person name="Lipzen A."/>
            <person name="Clum A."/>
            <person name="Drula E."/>
            <person name="Henrissat B."/>
            <person name="Kohler A."/>
            <person name="Grigoriev I.V."/>
            <person name="Martin F.M."/>
            <person name="Hacquard S."/>
        </authorList>
    </citation>
    <scope>NUCLEOTIDE SEQUENCE</scope>
    <source>
        <strain evidence="2">MPI-SDFR-AT-0120</strain>
    </source>
</reference>
<dbReference type="Proteomes" id="UP000813461">
    <property type="component" value="Unassembled WGS sequence"/>
</dbReference>
<gene>
    <name evidence="2" type="ORF">FB567DRAFT_191319</name>
</gene>
<dbReference type="EMBL" id="JAGMVJ010000021">
    <property type="protein sequence ID" value="KAH7074191.1"/>
    <property type="molecule type" value="Genomic_DNA"/>
</dbReference>
<dbReference type="AlphaFoldDB" id="A0A8K0QXY8"/>
<protein>
    <submittedName>
        <fullName evidence="2">Uncharacterized protein</fullName>
    </submittedName>
</protein>
<dbReference type="OrthoDB" id="3800228at2759"/>
<organism evidence="2 3">
    <name type="scientific">Paraphoma chrysanthemicola</name>
    <dbReference type="NCBI Taxonomy" id="798071"/>
    <lineage>
        <taxon>Eukaryota</taxon>
        <taxon>Fungi</taxon>
        <taxon>Dikarya</taxon>
        <taxon>Ascomycota</taxon>
        <taxon>Pezizomycotina</taxon>
        <taxon>Dothideomycetes</taxon>
        <taxon>Pleosporomycetidae</taxon>
        <taxon>Pleosporales</taxon>
        <taxon>Pleosporineae</taxon>
        <taxon>Phaeosphaeriaceae</taxon>
        <taxon>Paraphoma</taxon>
    </lineage>
</organism>
<keyword evidence="3" id="KW-1185">Reference proteome</keyword>
<evidence type="ECO:0000256" key="1">
    <source>
        <dbReference type="SAM" id="SignalP"/>
    </source>
</evidence>
<feature type="signal peptide" evidence="1">
    <location>
        <begin position="1"/>
        <end position="18"/>
    </location>
</feature>
<evidence type="ECO:0000313" key="3">
    <source>
        <dbReference type="Proteomes" id="UP000813461"/>
    </source>
</evidence>
<accession>A0A8K0QXY8</accession>
<name>A0A8K0QXY8_9PLEO</name>